<feature type="domain" description="Cation-transporting P-type ATPase N-terminal" evidence="13">
    <location>
        <begin position="2"/>
        <end position="75"/>
    </location>
</feature>
<evidence type="ECO:0000313" key="14">
    <source>
        <dbReference type="EMBL" id="PIV25110.1"/>
    </source>
</evidence>
<dbReference type="InterPro" id="IPR050510">
    <property type="entry name" value="Cation_transp_ATPase_P-type"/>
</dbReference>
<feature type="transmembrane region" description="Helical" evidence="12">
    <location>
        <begin position="752"/>
        <end position="772"/>
    </location>
</feature>
<dbReference type="InterPro" id="IPR023298">
    <property type="entry name" value="ATPase_P-typ_TM_dom_sf"/>
</dbReference>
<dbReference type="EMBL" id="PEUM01000097">
    <property type="protein sequence ID" value="PIV25110.1"/>
    <property type="molecule type" value="Genomic_DNA"/>
</dbReference>
<dbReference type="InterPro" id="IPR036412">
    <property type="entry name" value="HAD-like_sf"/>
</dbReference>
<evidence type="ECO:0000256" key="10">
    <source>
        <dbReference type="ARBA" id="ARBA00022989"/>
    </source>
</evidence>
<evidence type="ECO:0000256" key="8">
    <source>
        <dbReference type="ARBA" id="ARBA00022842"/>
    </source>
</evidence>
<keyword evidence="9" id="KW-1278">Translocase</keyword>
<keyword evidence="10 12" id="KW-1133">Transmembrane helix</keyword>
<dbReference type="GO" id="GO:1902600">
    <property type="term" value="P:proton transmembrane transport"/>
    <property type="evidence" value="ECO:0007669"/>
    <property type="project" value="TreeGrafter"/>
</dbReference>
<feature type="transmembrane region" description="Helical" evidence="12">
    <location>
        <begin position="675"/>
        <end position="699"/>
    </location>
</feature>
<dbReference type="PRINTS" id="PR00119">
    <property type="entry name" value="CATATPASE"/>
</dbReference>
<evidence type="ECO:0000256" key="5">
    <source>
        <dbReference type="ARBA" id="ARBA00022692"/>
    </source>
</evidence>
<evidence type="ECO:0000256" key="1">
    <source>
        <dbReference type="ARBA" id="ARBA00004651"/>
    </source>
</evidence>
<proteinExistence type="inferred from homology"/>
<protein>
    <recommendedName>
        <fullName evidence="13">Cation-transporting P-type ATPase N-terminal domain-containing protein</fullName>
    </recommendedName>
</protein>
<dbReference type="Pfam" id="PF00690">
    <property type="entry name" value="Cation_ATPase_N"/>
    <property type="match status" value="1"/>
</dbReference>
<dbReference type="Gene3D" id="3.40.1110.10">
    <property type="entry name" value="Calcium-transporting ATPase, cytoplasmic domain N"/>
    <property type="match status" value="1"/>
</dbReference>
<evidence type="ECO:0000256" key="12">
    <source>
        <dbReference type="SAM" id="Phobius"/>
    </source>
</evidence>
<evidence type="ECO:0000259" key="13">
    <source>
        <dbReference type="SMART" id="SM00831"/>
    </source>
</evidence>
<dbReference type="InterPro" id="IPR059000">
    <property type="entry name" value="ATPase_P-type_domA"/>
</dbReference>
<dbReference type="InterPro" id="IPR023299">
    <property type="entry name" value="ATPase_P-typ_cyto_dom_N"/>
</dbReference>
<keyword evidence="11 12" id="KW-0472">Membrane</keyword>
<name>A0A2M7CHK4_9BACT</name>
<keyword evidence="6" id="KW-0547">Nucleotide-binding</keyword>
<dbReference type="GO" id="GO:0016887">
    <property type="term" value="F:ATP hydrolysis activity"/>
    <property type="evidence" value="ECO:0007669"/>
    <property type="project" value="InterPro"/>
</dbReference>
<dbReference type="SUPFAM" id="SSF81660">
    <property type="entry name" value="Metal cation-transporting ATPase, ATP-binding domain N"/>
    <property type="match status" value="1"/>
</dbReference>
<feature type="transmembrane region" description="Helical" evidence="12">
    <location>
        <begin position="55"/>
        <end position="73"/>
    </location>
</feature>
<dbReference type="GO" id="GO:1990573">
    <property type="term" value="P:potassium ion import across plasma membrane"/>
    <property type="evidence" value="ECO:0007669"/>
    <property type="project" value="TreeGrafter"/>
</dbReference>
<keyword evidence="4" id="KW-0597">Phosphoprotein</keyword>
<keyword evidence="8" id="KW-0460">Magnesium</keyword>
<dbReference type="Gene3D" id="2.70.150.10">
    <property type="entry name" value="Calcium-transporting ATPase, cytoplasmic transduction domain A"/>
    <property type="match status" value="1"/>
</dbReference>
<feature type="transmembrane region" description="Helical" evidence="12">
    <location>
        <begin position="816"/>
        <end position="834"/>
    </location>
</feature>
<dbReference type="PANTHER" id="PTHR43294:SF21">
    <property type="entry name" value="CATION TRANSPORTING ATPASE"/>
    <property type="match status" value="1"/>
</dbReference>
<dbReference type="Gene3D" id="3.40.50.1000">
    <property type="entry name" value="HAD superfamily/HAD-like"/>
    <property type="match status" value="1"/>
</dbReference>
<feature type="transmembrane region" description="Helical" evidence="12">
    <location>
        <begin position="846"/>
        <end position="865"/>
    </location>
</feature>
<keyword evidence="5 12" id="KW-0812">Transmembrane</keyword>
<dbReference type="GO" id="GO:0005524">
    <property type="term" value="F:ATP binding"/>
    <property type="evidence" value="ECO:0007669"/>
    <property type="project" value="UniProtKB-KW"/>
</dbReference>
<evidence type="ECO:0000256" key="3">
    <source>
        <dbReference type="ARBA" id="ARBA00022475"/>
    </source>
</evidence>
<comment type="caution">
    <text evidence="14">The sequence shown here is derived from an EMBL/GenBank/DDBJ whole genome shotgun (WGS) entry which is preliminary data.</text>
</comment>
<dbReference type="GO" id="GO:0005391">
    <property type="term" value="F:P-type sodium:potassium-exchanging transporter activity"/>
    <property type="evidence" value="ECO:0007669"/>
    <property type="project" value="TreeGrafter"/>
</dbReference>
<dbReference type="GO" id="GO:0036376">
    <property type="term" value="P:sodium ion export across plasma membrane"/>
    <property type="evidence" value="ECO:0007669"/>
    <property type="project" value="TreeGrafter"/>
</dbReference>
<dbReference type="SFLD" id="SFLDG00002">
    <property type="entry name" value="C1.7:_P-type_atpase_like"/>
    <property type="match status" value="1"/>
</dbReference>
<dbReference type="PROSITE" id="PS00154">
    <property type="entry name" value="ATPASE_E1_E2"/>
    <property type="match status" value="1"/>
</dbReference>
<dbReference type="Pfam" id="PF00122">
    <property type="entry name" value="E1-E2_ATPase"/>
    <property type="match status" value="1"/>
</dbReference>
<dbReference type="SMART" id="SM00831">
    <property type="entry name" value="Cation_ATPase_N"/>
    <property type="match status" value="1"/>
</dbReference>
<gene>
    <name evidence="14" type="ORF">COS38_03380</name>
</gene>
<dbReference type="InterPro" id="IPR023214">
    <property type="entry name" value="HAD_sf"/>
</dbReference>
<dbReference type="Proteomes" id="UP000229966">
    <property type="component" value="Unassembled WGS sequence"/>
</dbReference>
<dbReference type="SFLD" id="SFLDF00027">
    <property type="entry name" value="p-type_atpase"/>
    <property type="match status" value="1"/>
</dbReference>
<feature type="transmembrane region" description="Helical" evidence="12">
    <location>
        <begin position="79"/>
        <end position="96"/>
    </location>
</feature>
<feature type="transmembrane region" description="Helical" evidence="12">
    <location>
        <begin position="272"/>
        <end position="295"/>
    </location>
</feature>
<comment type="subcellular location">
    <subcellularLocation>
        <location evidence="1">Cell membrane</location>
        <topology evidence="1">Multi-pass membrane protein</topology>
    </subcellularLocation>
</comment>
<evidence type="ECO:0000256" key="7">
    <source>
        <dbReference type="ARBA" id="ARBA00022840"/>
    </source>
</evidence>
<dbReference type="InterPro" id="IPR018303">
    <property type="entry name" value="ATPase_P-typ_P_site"/>
</dbReference>
<dbReference type="InterPro" id="IPR001757">
    <property type="entry name" value="P_typ_ATPase"/>
</dbReference>
<dbReference type="FunFam" id="2.70.150.10:FF:000160">
    <property type="entry name" value="Sarcoplasmic/endoplasmic reticulum calcium ATPase 1"/>
    <property type="match status" value="1"/>
</dbReference>
<dbReference type="PANTHER" id="PTHR43294">
    <property type="entry name" value="SODIUM/POTASSIUM-TRANSPORTING ATPASE SUBUNIT ALPHA"/>
    <property type="match status" value="1"/>
</dbReference>
<dbReference type="SUPFAM" id="SSF81665">
    <property type="entry name" value="Calcium ATPase, transmembrane domain M"/>
    <property type="match status" value="1"/>
</dbReference>
<dbReference type="GO" id="GO:0006883">
    <property type="term" value="P:intracellular sodium ion homeostasis"/>
    <property type="evidence" value="ECO:0007669"/>
    <property type="project" value="TreeGrafter"/>
</dbReference>
<dbReference type="Pfam" id="PF00689">
    <property type="entry name" value="Cation_ATPase_C"/>
    <property type="match status" value="1"/>
</dbReference>
<organism evidence="14 15">
    <name type="scientific">Candidatus Berkelbacteria bacterium CG03_land_8_20_14_0_80_40_36</name>
    <dbReference type="NCBI Taxonomy" id="1974509"/>
    <lineage>
        <taxon>Bacteria</taxon>
        <taxon>Candidatus Berkelbacteria</taxon>
    </lineage>
</organism>
<keyword evidence="3" id="KW-1003">Cell membrane</keyword>
<sequence>MDFYLQSAEQVLGALRTTRQGITSLEAKRRLTQYGRNVLRHKDTHPNVKIFIRQFKNIFFILLFFASIVSFSLREYQQLAILIMVIVANIMVGFLEEYKVEKAKEKLEKSFTSYIYCFRDRQLVKISIEELVIGDVILIQAGDKVPADIRLIANSGLQIDESVLTGESVPAIKNIEQMISPRLVADQTNMAFATTNVLIGKGQGVVVAVSNSTEFGKIANLVETSRAVQTPLEKKMNQLAKLLLVIVSIIGVMIFILGFIRHDMPVGELLTFVIALLVSAVPESLPTIIVLTLAVGVSKMAQSKSIVKRLSVVETLGDIDVIATDKTGTLTKNEMTVNKAVWLNGEKLFYLDFPGAGYDIKQKPRMISDPLFYDLINTGCVGNDASLLSQPKSPTEFTITGDPIEAAVLVAGLKANINFQKIREQNIRADEIMFDPSYKYRAVLTDKQEIFVTGAFELLLEKSNLDLKVKQKVINYATQLGNQGYRLLAMAKKKTQLKLLRHQDINDLIFQGFVTMIDPVREGVKEAFQQVGQSGVQIKIITGDYSHTARTVANQLGIAIEDHEILVGSQIQKMSQRGLENKVEVVKLFARITPEQKLQIIQALQERGKVVAVTGDGVNDAPALRQAEVGIAMGRRGTDVAKEVADLILLDDSFATIVKSVGYGRNILANIKKSITFFLASNFDELFLVAAVFTAGLFLSGGLPAPFLAVQILWINMVIDTFVALALSFEDPKENLNTDIDKKDAGFLPPPVIRRAAFIAMVSFGIQLIIFIEKLSNGIDTARTFVFFISVFFQLMVVFSVRSAKPFWKENIFNNVKLNIAVIFSVVLQFMTIAPGVREFFGTVELSLWDFGVIIGACVAGFMIIEISKLVKLKF</sequence>
<dbReference type="SUPFAM" id="SSF56784">
    <property type="entry name" value="HAD-like"/>
    <property type="match status" value="1"/>
</dbReference>
<dbReference type="InterPro" id="IPR006068">
    <property type="entry name" value="ATPase_P-typ_cation-transptr_C"/>
</dbReference>
<dbReference type="Pfam" id="PF13246">
    <property type="entry name" value="Cation_ATPase"/>
    <property type="match status" value="1"/>
</dbReference>
<dbReference type="NCBIfam" id="TIGR01494">
    <property type="entry name" value="ATPase_P-type"/>
    <property type="match status" value="2"/>
</dbReference>
<dbReference type="InterPro" id="IPR004014">
    <property type="entry name" value="ATPase_P-typ_cation-transptr_N"/>
</dbReference>
<evidence type="ECO:0000313" key="15">
    <source>
        <dbReference type="Proteomes" id="UP000229966"/>
    </source>
</evidence>
<dbReference type="PRINTS" id="PR00120">
    <property type="entry name" value="HATPASE"/>
</dbReference>
<dbReference type="SFLD" id="SFLDS00003">
    <property type="entry name" value="Haloacid_Dehalogenase"/>
    <property type="match status" value="1"/>
</dbReference>
<dbReference type="Gene3D" id="1.20.1110.10">
    <property type="entry name" value="Calcium-transporting ATPase, transmembrane domain"/>
    <property type="match status" value="1"/>
</dbReference>
<evidence type="ECO:0000256" key="9">
    <source>
        <dbReference type="ARBA" id="ARBA00022967"/>
    </source>
</evidence>
<keyword evidence="7" id="KW-0067">ATP-binding</keyword>
<reference evidence="15" key="1">
    <citation type="submission" date="2017-09" db="EMBL/GenBank/DDBJ databases">
        <title>Depth-based differentiation of microbial function through sediment-hosted aquifers and enrichment of novel symbionts in the deep terrestrial subsurface.</title>
        <authorList>
            <person name="Probst A.J."/>
            <person name="Ladd B."/>
            <person name="Jarett J.K."/>
            <person name="Geller-Mcgrath D.E."/>
            <person name="Sieber C.M.K."/>
            <person name="Emerson J.B."/>
            <person name="Anantharaman K."/>
            <person name="Thomas B.C."/>
            <person name="Malmstrom R."/>
            <person name="Stieglmeier M."/>
            <person name="Klingl A."/>
            <person name="Woyke T."/>
            <person name="Ryan C.M."/>
            <person name="Banfield J.F."/>
        </authorList>
    </citation>
    <scope>NUCLEOTIDE SEQUENCE [LARGE SCALE GENOMIC DNA]</scope>
</reference>
<dbReference type="InterPro" id="IPR008250">
    <property type="entry name" value="ATPase_P-typ_transduc_dom_A_sf"/>
</dbReference>
<feature type="transmembrane region" description="Helical" evidence="12">
    <location>
        <begin position="784"/>
        <end position="804"/>
    </location>
</feature>
<evidence type="ECO:0000256" key="2">
    <source>
        <dbReference type="ARBA" id="ARBA00005675"/>
    </source>
</evidence>
<accession>A0A2M7CHK4</accession>
<dbReference type="GO" id="GO:0005886">
    <property type="term" value="C:plasma membrane"/>
    <property type="evidence" value="ECO:0007669"/>
    <property type="project" value="UniProtKB-SubCell"/>
</dbReference>
<comment type="similarity">
    <text evidence="2">Belongs to the cation transport ATPase (P-type) (TC 3.A.3) family. Type IIA subfamily.</text>
</comment>
<dbReference type="SUPFAM" id="SSF81653">
    <property type="entry name" value="Calcium ATPase, transduction domain A"/>
    <property type="match status" value="1"/>
</dbReference>
<evidence type="ECO:0000256" key="6">
    <source>
        <dbReference type="ARBA" id="ARBA00022741"/>
    </source>
</evidence>
<dbReference type="AlphaFoldDB" id="A0A2M7CHK4"/>
<feature type="transmembrane region" description="Helical" evidence="12">
    <location>
        <begin position="705"/>
        <end position="727"/>
    </location>
</feature>
<evidence type="ECO:0000256" key="4">
    <source>
        <dbReference type="ARBA" id="ARBA00022553"/>
    </source>
</evidence>
<feature type="transmembrane region" description="Helical" evidence="12">
    <location>
        <begin position="242"/>
        <end position="260"/>
    </location>
</feature>
<dbReference type="GO" id="GO:0030007">
    <property type="term" value="P:intracellular potassium ion homeostasis"/>
    <property type="evidence" value="ECO:0007669"/>
    <property type="project" value="TreeGrafter"/>
</dbReference>
<dbReference type="InterPro" id="IPR044492">
    <property type="entry name" value="P_typ_ATPase_HD_dom"/>
</dbReference>
<evidence type="ECO:0000256" key="11">
    <source>
        <dbReference type="ARBA" id="ARBA00023136"/>
    </source>
</evidence>